<dbReference type="EMBL" id="FNWO01000010">
    <property type="protein sequence ID" value="SEH46533.1"/>
    <property type="molecule type" value="Genomic_DNA"/>
</dbReference>
<dbReference type="RefSeq" id="WP_074769025.1">
    <property type="nucleotide sequence ID" value="NZ_FNWO01000010.1"/>
</dbReference>
<organism evidence="2 3">
    <name type="scientific">Magnetospirillum fulvum</name>
    <name type="common">Rhodospirillum fulvum</name>
    <dbReference type="NCBI Taxonomy" id="1082"/>
    <lineage>
        <taxon>Bacteria</taxon>
        <taxon>Pseudomonadati</taxon>
        <taxon>Pseudomonadota</taxon>
        <taxon>Alphaproteobacteria</taxon>
        <taxon>Rhodospirillales</taxon>
        <taxon>Rhodospirillaceae</taxon>
        <taxon>Magnetospirillum</taxon>
    </lineage>
</organism>
<dbReference type="AlphaFoldDB" id="A0A1H6IJG8"/>
<gene>
    <name evidence="2" type="ORF">SAMN04244559_02485</name>
</gene>
<evidence type="ECO:0000256" key="1">
    <source>
        <dbReference type="SAM" id="SignalP"/>
    </source>
</evidence>
<evidence type="ECO:0000313" key="3">
    <source>
        <dbReference type="Proteomes" id="UP000182983"/>
    </source>
</evidence>
<name>A0A1H6IJG8_MAGFU</name>
<dbReference type="OrthoDB" id="7341703at2"/>
<evidence type="ECO:0008006" key="4">
    <source>
        <dbReference type="Google" id="ProtNLM"/>
    </source>
</evidence>
<keyword evidence="3" id="KW-1185">Reference proteome</keyword>
<keyword evidence="1" id="KW-0732">Signal</keyword>
<accession>A0A1H6IJG8</accession>
<dbReference type="Proteomes" id="UP000182983">
    <property type="component" value="Unassembled WGS sequence"/>
</dbReference>
<evidence type="ECO:0000313" key="2">
    <source>
        <dbReference type="EMBL" id="SEH46533.1"/>
    </source>
</evidence>
<feature type="chain" id="PRO_5010367697" description="Lipoprotein" evidence="1">
    <location>
        <begin position="20"/>
        <end position="221"/>
    </location>
</feature>
<reference evidence="3" key="1">
    <citation type="submission" date="2016-10" db="EMBL/GenBank/DDBJ databases">
        <authorList>
            <person name="Varghese N."/>
            <person name="Submissions S."/>
        </authorList>
    </citation>
    <scope>NUCLEOTIDE SEQUENCE [LARGE SCALE GENOMIC DNA]</scope>
    <source>
        <strain evidence="3">DSM 13234</strain>
    </source>
</reference>
<protein>
    <recommendedName>
        <fullName evidence="4">Lipoprotein</fullName>
    </recommendedName>
</protein>
<feature type="signal peptide" evidence="1">
    <location>
        <begin position="1"/>
        <end position="19"/>
    </location>
</feature>
<sequence>MMRRSGLCLALILSLSACAYDGGDIGNPFTRKVQWYSFVGGDDIQAACAAGAPDQARLVYNAVWGEQVRIYEWDGNRRDLKIRVIGPGNLTGLSSDDVLAPWRAVETRVALSAEARAGLDAALAEAGGFGPPAVGLDLPSHGYYWASATCYAGRFTFTGWRWPSAAFDAARFPAALFALDPGRDGVRPPADQSLDLQWEEDVRRGVAAPFLISVGRTGRVR</sequence>
<proteinExistence type="predicted"/>
<dbReference type="PROSITE" id="PS51257">
    <property type="entry name" value="PROKAR_LIPOPROTEIN"/>
    <property type="match status" value="1"/>
</dbReference>